<evidence type="ECO:0000256" key="4">
    <source>
        <dbReference type="ARBA" id="ARBA00011671"/>
    </source>
</evidence>
<dbReference type="PROSITE" id="PS01036">
    <property type="entry name" value="HSP70_3"/>
    <property type="match status" value="1"/>
</dbReference>
<organism evidence="13 14">
    <name type="scientific">Aplysia californica</name>
    <name type="common">California sea hare</name>
    <dbReference type="NCBI Taxonomy" id="6500"/>
    <lineage>
        <taxon>Eukaryota</taxon>
        <taxon>Metazoa</taxon>
        <taxon>Spiralia</taxon>
        <taxon>Lophotrochozoa</taxon>
        <taxon>Mollusca</taxon>
        <taxon>Gastropoda</taxon>
        <taxon>Heterobranchia</taxon>
        <taxon>Euthyneura</taxon>
        <taxon>Tectipleura</taxon>
        <taxon>Aplysiida</taxon>
        <taxon>Aplysioidea</taxon>
        <taxon>Aplysiidae</taxon>
        <taxon>Aplysia</taxon>
    </lineage>
</organism>
<comment type="subunit">
    <text evidence="4">Binds UBQLN2.</text>
</comment>
<proteinExistence type="inferred from homology"/>
<keyword evidence="13" id="KW-1185">Reference proteome</keyword>
<sequence length="431" mass="47182">MSSSFIIIGTSILALLLAGYFAQKYLPPPPPKVVGIDLGTTYSCIGMYHAVSGNVTILETQDGHKCIPSVVAFTEDGVLVGYKAVAQAEHNPFNTLYDAKRFIGKKFTDEELKEAQKQYAFKLQADPLGMVTFLIEVNGTQNAVAPEEVGYYIISELARAAERNLSARVKRVVMSVPAEFDDMQRNYTIKSGSLADLDVLRLINEPTAAAMAYGLHKKTSPHNILVVDLGGGTLDVSLLNVQGGMFLTQAMAGNNHLGGQDFNQRLMNHLLGVISSRYGLSLKDKEDIQGLRLKVEEAKLNLTSQQEVLISLTLHSLDNVVFSEKISRTQFEKLNADLFEKVLIPINRVLESTELLPEDVDEIVLVGGSTRIPKVIEMVSEHMGKRPNTHIDPELAVVTGVSVQAGILGGMWPLTVSAVELPSRVKKMRVH</sequence>
<dbReference type="PANTHER" id="PTHR19375">
    <property type="entry name" value="HEAT SHOCK PROTEIN 70KDA"/>
    <property type="match status" value="1"/>
</dbReference>
<evidence type="ECO:0000256" key="11">
    <source>
        <dbReference type="ARBA" id="ARBA00031426"/>
    </source>
</evidence>
<accession>A0ABM0JNW0</accession>
<dbReference type="GeneID" id="101861811"/>
<keyword evidence="6 12" id="KW-0732">Signal</keyword>
<dbReference type="PRINTS" id="PR00301">
    <property type="entry name" value="HEATSHOCK70"/>
</dbReference>
<dbReference type="CDD" id="cd10237">
    <property type="entry name" value="ASKHA_NBD_HSP70_HSPA13"/>
    <property type="match status" value="1"/>
</dbReference>
<feature type="chain" id="PRO_5045271866" description="Heat shock 70 kDa protein 13" evidence="12">
    <location>
        <begin position="23"/>
        <end position="431"/>
    </location>
</feature>
<dbReference type="PROSITE" id="PS00329">
    <property type="entry name" value="HSP70_2"/>
    <property type="match status" value="1"/>
</dbReference>
<evidence type="ECO:0000256" key="6">
    <source>
        <dbReference type="ARBA" id="ARBA00022729"/>
    </source>
</evidence>
<evidence type="ECO:0000256" key="5">
    <source>
        <dbReference type="ARBA" id="ARBA00018765"/>
    </source>
</evidence>
<comment type="similarity">
    <text evidence="3">Belongs to the heat shock protein 70 family.</text>
</comment>
<dbReference type="Pfam" id="PF00012">
    <property type="entry name" value="HSP70"/>
    <property type="match status" value="1"/>
</dbReference>
<evidence type="ECO:0000256" key="7">
    <source>
        <dbReference type="ARBA" id="ARBA00022741"/>
    </source>
</evidence>
<dbReference type="InterPro" id="IPR043129">
    <property type="entry name" value="ATPase_NBD"/>
</dbReference>
<feature type="signal peptide" evidence="12">
    <location>
        <begin position="1"/>
        <end position="22"/>
    </location>
</feature>
<dbReference type="Gene3D" id="3.90.640.10">
    <property type="entry name" value="Actin, Chain A, domain 4"/>
    <property type="match status" value="1"/>
</dbReference>
<dbReference type="Gene3D" id="3.30.30.30">
    <property type="match status" value="1"/>
</dbReference>
<evidence type="ECO:0000256" key="9">
    <source>
        <dbReference type="ARBA" id="ARBA00022840"/>
    </source>
</evidence>
<evidence type="ECO:0000256" key="12">
    <source>
        <dbReference type="SAM" id="SignalP"/>
    </source>
</evidence>
<keyword evidence="10" id="KW-0492">Microsome</keyword>
<evidence type="ECO:0000256" key="8">
    <source>
        <dbReference type="ARBA" id="ARBA00022824"/>
    </source>
</evidence>
<dbReference type="Gene3D" id="3.30.420.40">
    <property type="match status" value="2"/>
</dbReference>
<dbReference type="RefSeq" id="XP_005098078.1">
    <property type="nucleotide sequence ID" value="XM_005098021.3"/>
</dbReference>
<keyword evidence="14" id="KW-0346">Stress response</keyword>
<keyword evidence="7" id="KW-0547">Nucleotide-binding</keyword>
<dbReference type="InterPro" id="IPR013126">
    <property type="entry name" value="Hsp_70_fam"/>
</dbReference>
<dbReference type="Proteomes" id="UP000694888">
    <property type="component" value="Unplaced"/>
</dbReference>
<evidence type="ECO:0000256" key="10">
    <source>
        <dbReference type="ARBA" id="ARBA00022848"/>
    </source>
</evidence>
<keyword evidence="8" id="KW-0256">Endoplasmic reticulum</keyword>
<evidence type="ECO:0000256" key="2">
    <source>
        <dbReference type="ARBA" id="ARBA00004144"/>
    </source>
</evidence>
<protein>
    <recommendedName>
        <fullName evidence="5">Heat shock 70 kDa protein 13</fullName>
    </recommendedName>
    <alternativeName>
        <fullName evidence="11">Stress-70 protein chaperone microsome-associated 60 kDa protein</fullName>
    </alternativeName>
</protein>
<gene>
    <name evidence="14" type="primary">LOC101861811</name>
</gene>
<dbReference type="InterPro" id="IPR018181">
    <property type="entry name" value="Heat_shock_70_CS"/>
</dbReference>
<comment type="subcellular location">
    <subcellularLocation>
        <location evidence="2">Microsome</location>
    </subcellularLocation>
</comment>
<keyword evidence="9" id="KW-0067">ATP-binding</keyword>
<dbReference type="PROSITE" id="PS00297">
    <property type="entry name" value="HSP70_1"/>
    <property type="match status" value="1"/>
</dbReference>
<evidence type="ECO:0000256" key="3">
    <source>
        <dbReference type="ARBA" id="ARBA00007381"/>
    </source>
</evidence>
<dbReference type="SUPFAM" id="SSF53067">
    <property type="entry name" value="Actin-like ATPase domain"/>
    <property type="match status" value="2"/>
</dbReference>
<evidence type="ECO:0000313" key="14">
    <source>
        <dbReference type="RefSeq" id="XP_005098078.1"/>
    </source>
</evidence>
<evidence type="ECO:0000313" key="13">
    <source>
        <dbReference type="Proteomes" id="UP000694888"/>
    </source>
</evidence>
<evidence type="ECO:0000256" key="1">
    <source>
        <dbReference type="ARBA" id="ARBA00002077"/>
    </source>
</evidence>
<dbReference type="InterPro" id="IPR042048">
    <property type="entry name" value="HSPA13"/>
</dbReference>
<reference evidence="14" key="1">
    <citation type="submission" date="2025-08" db="UniProtKB">
        <authorList>
            <consortium name="RefSeq"/>
        </authorList>
    </citation>
    <scope>IDENTIFICATION</scope>
</reference>
<comment type="function">
    <text evidence="1">Has peptide-independent ATPase activity.</text>
</comment>
<name>A0ABM0JNW0_APLCA</name>